<organism evidence="2 3">
    <name type="scientific">Myriangium duriaei CBS 260.36</name>
    <dbReference type="NCBI Taxonomy" id="1168546"/>
    <lineage>
        <taxon>Eukaryota</taxon>
        <taxon>Fungi</taxon>
        <taxon>Dikarya</taxon>
        <taxon>Ascomycota</taxon>
        <taxon>Pezizomycotina</taxon>
        <taxon>Dothideomycetes</taxon>
        <taxon>Dothideomycetidae</taxon>
        <taxon>Myriangiales</taxon>
        <taxon>Myriangiaceae</taxon>
        <taxon>Myriangium</taxon>
    </lineage>
</organism>
<dbReference type="EMBL" id="ML996082">
    <property type="protein sequence ID" value="KAF2155841.1"/>
    <property type="molecule type" value="Genomic_DNA"/>
</dbReference>
<dbReference type="AlphaFoldDB" id="A0A9P4J6W8"/>
<feature type="region of interest" description="Disordered" evidence="1">
    <location>
        <begin position="16"/>
        <end position="75"/>
    </location>
</feature>
<name>A0A9P4J6W8_9PEZI</name>
<dbReference type="Proteomes" id="UP000799439">
    <property type="component" value="Unassembled WGS sequence"/>
</dbReference>
<sequence length="149" mass="16129">MSAVTAVQNQDSIRYSTYSGAPSLHPSIAPTMDSNRSQQVDSARNTMNDTPAELNEKKPASVARSPSAASSAVDARSAELKEWAATFERMVDKRLEGQRFIPSGQKTDEISTNALGAKVERALGRRMSGQDAVFTRRESNEKIIAVAAQ</sequence>
<feature type="compositionally biased region" description="Low complexity" evidence="1">
    <location>
        <begin position="60"/>
        <end position="75"/>
    </location>
</feature>
<evidence type="ECO:0000256" key="1">
    <source>
        <dbReference type="SAM" id="MobiDB-lite"/>
    </source>
</evidence>
<comment type="caution">
    <text evidence="2">The sequence shown here is derived from an EMBL/GenBank/DDBJ whole genome shotgun (WGS) entry which is preliminary data.</text>
</comment>
<protein>
    <submittedName>
        <fullName evidence="2">Uncharacterized protein</fullName>
    </submittedName>
</protein>
<evidence type="ECO:0000313" key="2">
    <source>
        <dbReference type="EMBL" id="KAF2155841.1"/>
    </source>
</evidence>
<dbReference type="OrthoDB" id="5399555at2759"/>
<accession>A0A9P4J6W8</accession>
<evidence type="ECO:0000313" key="3">
    <source>
        <dbReference type="Proteomes" id="UP000799439"/>
    </source>
</evidence>
<gene>
    <name evidence="2" type="ORF">K461DRAFT_274878</name>
</gene>
<reference evidence="2" key="1">
    <citation type="journal article" date="2020" name="Stud. Mycol.">
        <title>101 Dothideomycetes genomes: a test case for predicting lifestyles and emergence of pathogens.</title>
        <authorList>
            <person name="Haridas S."/>
            <person name="Albert R."/>
            <person name="Binder M."/>
            <person name="Bloem J."/>
            <person name="Labutti K."/>
            <person name="Salamov A."/>
            <person name="Andreopoulos B."/>
            <person name="Baker S."/>
            <person name="Barry K."/>
            <person name="Bills G."/>
            <person name="Bluhm B."/>
            <person name="Cannon C."/>
            <person name="Castanera R."/>
            <person name="Culley D."/>
            <person name="Daum C."/>
            <person name="Ezra D."/>
            <person name="Gonzalez J."/>
            <person name="Henrissat B."/>
            <person name="Kuo A."/>
            <person name="Liang C."/>
            <person name="Lipzen A."/>
            <person name="Lutzoni F."/>
            <person name="Magnuson J."/>
            <person name="Mondo S."/>
            <person name="Nolan M."/>
            <person name="Ohm R."/>
            <person name="Pangilinan J."/>
            <person name="Park H.-J."/>
            <person name="Ramirez L."/>
            <person name="Alfaro M."/>
            <person name="Sun H."/>
            <person name="Tritt A."/>
            <person name="Yoshinaga Y."/>
            <person name="Zwiers L.-H."/>
            <person name="Turgeon B."/>
            <person name="Goodwin S."/>
            <person name="Spatafora J."/>
            <person name="Crous P."/>
            <person name="Grigoriev I."/>
        </authorList>
    </citation>
    <scope>NUCLEOTIDE SEQUENCE</scope>
    <source>
        <strain evidence="2">CBS 260.36</strain>
    </source>
</reference>
<keyword evidence="3" id="KW-1185">Reference proteome</keyword>
<proteinExistence type="predicted"/>
<feature type="compositionally biased region" description="Polar residues" evidence="1">
    <location>
        <begin position="32"/>
        <end position="49"/>
    </location>
</feature>